<keyword evidence="3" id="KW-1185">Reference proteome</keyword>
<accession>A0A0S4QIG3</accession>
<keyword evidence="1" id="KW-0812">Transmembrane</keyword>
<sequence length="195" mass="20178">MIWWWRNRGYTMHFSVVVGSLVAVLLVGDAAFPVPSLLGGSSLRLPVMLLLPLAPSSVVSYCLSRRDGLELTGTRPTRWLDCAVMVMTAAIGMLAGTLLQVTGLNDQGFAAGRNMAGYIGLSLVGVAIVGAQASSLFPVTVAVVTSSLGAQVNGQARSWAWPAAGAESLLALVVALATLVLGLLCGLVWGGRAGR</sequence>
<evidence type="ECO:0000313" key="2">
    <source>
        <dbReference type="EMBL" id="CUU55319.1"/>
    </source>
</evidence>
<name>A0A0S4QIG3_9ACTN</name>
<dbReference type="AlphaFoldDB" id="A0A0S4QIG3"/>
<gene>
    <name evidence="2" type="ORF">Ga0074812_104400</name>
</gene>
<feature type="transmembrane region" description="Helical" evidence="1">
    <location>
        <begin position="83"/>
        <end position="103"/>
    </location>
</feature>
<dbReference type="EMBL" id="FAOZ01000004">
    <property type="protein sequence ID" value="CUU55319.1"/>
    <property type="molecule type" value="Genomic_DNA"/>
</dbReference>
<evidence type="ECO:0000313" key="3">
    <source>
        <dbReference type="Proteomes" id="UP000198802"/>
    </source>
</evidence>
<feature type="transmembrane region" description="Helical" evidence="1">
    <location>
        <begin position="115"/>
        <end position="148"/>
    </location>
</feature>
<reference evidence="3" key="1">
    <citation type="submission" date="2015-11" db="EMBL/GenBank/DDBJ databases">
        <authorList>
            <person name="Varghese N."/>
        </authorList>
    </citation>
    <scope>NUCLEOTIDE SEQUENCE [LARGE SCALE GENOMIC DNA]</scope>
    <source>
        <strain evidence="3">DSM 45899</strain>
    </source>
</reference>
<keyword evidence="1" id="KW-1133">Transmembrane helix</keyword>
<organism evidence="2 3">
    <name type="scientific">Parafrankia irregularis</name>
    <dbReference type="NCBI Taxonomy" id="795642"/>
    <lineage>
        <taxon>Bacteria</taxon>
        <taxon>Bacillati</taxon>
        <taxon>Actinomycetota</taxon>
        <taxon>Actinomycetes</taxon>
        <taxon>Frankiales</taxon>
        <taxon>Frankiaceae</taxon>
        <taxon>Parafrankia</taxon>
    </lineage>
</organism>
<protein>
    <submittedName>
        <fullName evidence="2">Uncharacterized protein</fullName>
    </submittedName>
</protein>
<dbReference type="Proteomes" id="UP000198802">
    <property type="component" value="Unassembled WGS sequence"/>
</dbReference>
<evidence type="ECO:0000256" key="1">
    <source>
        <dbReference type="SAM" id="Phobius"/>
    </source>
</evidence>
<feature type="transmembrane region" description="Helical" evidence="1">
    <location>
        <begin position="169"/>
        <end position="189"/>
    </location>
</feature>
<proteinExistence type="predicted"/>
<keyword evidence="1" id="KW-0472">Membrane</keyword>